<gene>
    <name evidence="2" type="ORF">SAMN05661091_1457</name>
</gene>
<dbReference type="STRING" id="1313296.SAMN05661091_1457"/>
<keyword evidence="1" id="KW-0812">Transmembrane</keyword>
<organism evidence="2 3">
    <name type="scientific">Paenibacillus uliginis N3/975</name>
    <dbReference type="NCBI Taxonomy" id="1313296"/>
    <lineage>
        <taxon>Bacteria</taxon>
        <taxon>Bacillati</taxon>
        <taxon>Bacillota</taxon>
        <taxon>Bacilli</taxon>
        <taxon>Bacillales</taxon>
        <taxon>Paenibacillaceae</taxon>
        <taxon>Paenibacillus</taxon>
    </lineage>
</organism>
<keyword evidence="1" id="KW-0472">Membrane</keyword>
<dbReference type="RefSeq" id="WP_208918388.1">
    <property type="nucleotide sequence ID" value="NZ_LT840184.1"/>
</dbReference>
<dbReference type="AlphaFoldDB" id="A0A1X7H102"/>
<evidence type="ECO:0000313" key="3">
    <source>
        <dbReference type="Proteomes" id="UP000192940"/>
    </source>
</evidence>
<name>A0A1X7H102_9BACL</name>
<accession>A0A1X7H102</accession>
<dbReference type="Proteomes" id="UP000192940">
    <property type="component" value="Chromosome I"/>
</dbReference>
<evidence type="ECO:0000313" key="2">
    <source>
        <dbReference type="EMBL" id="SMF77562.1"/>
    </source>
</evidence>
<feature type="transmembrane region" description="Helical" evidence="1">
    <location>
        <begin position="37"/>
        <end position="61"/>
    </location>
</feature>
<dbReference type="EMBL" id="LT840184">
    <property type="protein sequence ID" value="SMF77562.1"/>
    <property type="molecule type" value="Genomic_DNA"/>
</dbReference>
<protein>
    <submittedName>
        <fullName evidence="2">Uncharacterized protein</fullName>
    </submittedName>
</protein>
<keyword evidence="1" id="KW-1133">Transmembrane helix</keyword>
<evidence type="ECO:0000256" key="1">
    <source>
        <dbReference type="SAM" id="Phobius"/>
    </source>
</evidence>
<sequence length="322" mass="36603">MNRNEYKTLINQIVPDEGLEQRILKKLKRKNPRTIRLSRMGVAVASVAVMIGLGLVISLAWSNEKTPATYTIRPSVDSPALNQKEDPEAVKIPKIELPKQSNAMADMIGLIVYKGNIYTQTGTRITPETAKQLRGDKLGRSKAGIDEWSQPSDYTELASTIGEMDVYSVKEYDEDFRIMSYQEDEGQIYAELYERLNGITIATGGDLFGKLNLKGSIKSVKWQDFGSWDMGKDSFQELEMESTLQDFVKKLYEAKPVAEDQLYKAGIYESKAEDQKFLYFMLQDGTEVQLRLFKSGNYVKYAAAPVFFQLEPEVFSAIWERM</sequence>
<reference evidence="2 3" key="1">
    <citation type="submission" date="2017-04" db="EMBL/GenBank/DDBJ databases">
        <authorList>
            <person name="Afonso C.L."/>
            <person name="Miller P.J."/>
            <person name="Scott M.A."/>
            <person name="Spackman E."/>
            <person name="Goraichik I."/>
            <person name="Dimitrov K.M."/>
            <person name="Suarez D.L."/>
            <person name="Swayne D.E."/>
        </authorList>
    </citation>
    <scope>NUCLEOTIDE SEQUENCE [LARGE SCALE GENOMIC DNA]</scope>
    <source>
        <strain evidence="2 3">N3/975</strain>
    </source>
</reference>
<keyword evidence="3" id="KW-1185">Reference proteome</keyword>
<proteinExistence type="predicted"/>